<sequence>TIYQYSKRHYGKPLPSPILDSTVTCRTRKMGMRTWTSRIV</sequence>
<organism evidence="1 2">
    <name type="scientific">Parasponia andersonii</name>
    <name type="common">Sponia andersonii</name>
    <dbReference type="NCBI Taxonomy" id="3476"/>
    <lineage>
        <taxon>Eukaryota</taxon>
        <taxon>Viridiplantae</taxon>
        <taxon>Streptophyta</taxon>
        <taxon>Embryophyta</taxon>
        <taxon>Tracheophyta</taxon>
        <taxon>Spermatophyta</taxon>
        <taxon>Magnoliopsida</taxon>
        <taxon>eudicotyledons</taxon>
        <taxon>Gunneridae</taxon>
        <taxon>Pentapetalae</taxon>
        <taxon>rosids</taxon>
        <taxon>fabids</taxon>
        <taxon>Rosales</taxon>
        <taxon>Cannabaceae</taxon>
        <taxon>Parasponia</taxon>
    </lineage>
</organism>
<dbReference type="Proteomes" id="UP000237105">
    <property type="component" value="Unassembled WGS sequence"/>
</dbReference>
<name>A0A2P5AFV1_PARAD</name>
<accession>A0A2P5AFV1</accession>
<evidence type="ECO:0000313" key="1">
    <source>
        <dbReference type="EMBL" id="PON35394.1"/>
    </source>
</evidence>
<proteinExistence type="predicted"/>
<evidence type="ECO:0000313" key="2">
    <source>
        <dbReference type="Proteomes" id="UP000237105"/>
    </source>
</evidence>
<dbReference type="EMBL" id="JXTB01000614">
    <property type="protein sequence ID" value="PON35394.1"/>
    <property type="molecule type" value="Genomic_DNA"/>
</dbReference>
<protein>
    <submittedName>
        <fullName evidence="1">Uncharacterized protein</fullName>
    </submittedName>
</protein>
<feature type="non-terminal residue" evidence="1">
    <location>
        <position position="1"/>
    </location>
</feature>
<keyword evidence="2" id="KW-1185">Reference proteome</keyword>
<dbReference type="OrthoDB" id="10393828at2759"/>
<reference evidence="2" key="1">
    <citation type="submission" date="2016-06" db="EMBL/GenBank/DDBJ databases">
        <title>Parallel loss of symbiosis genes in relatives of nitrogen-fixing non-legume Parasponia.</title>
        <authorList>
            <person name="Van Velzen R."/>
            <person name="Holmer R."/>
            <person name="Bu F."/>
            <person name="Rutten L."/>
            <person name="Van Zeijl A."/>
            <person name="Liu W."/>
            <person name="Santuari L."/>
            <person name="Cao Q."/>
            <person name="Sharma T."/>
            <person name="Shen D."/>
            <person name="Roswanjaya Y."/>
            <person name="Wardhani T."/>
            <person name="Kalhor M.S."/>
            <person name="Jansen J."/>
            <person name="Van den Hoogen J."/>
            <person name="Gungor B."/>
            <person name="Hartog M."/>
            <person name="Hontelez J."/>
            <person name="Verver J."/>
            <person name="Yang W.-C."/>
            <person name="Schijlen E."/>
            <person name="Repin R."/>
            <person name="Schilthuizen M."/>
            <person name="Schranz E."/>
            <person name="Heidstra R."/>
            <person name="Miyata K."/>
            <person name="Fedorova E."/>
            <person name="Kohlen W."/>
            <person name="Bisseling T."/>
            <person name="Smit S."/>
            <person name="Geurts R."/>
        </authorList>
    </citation>
    <scope>NUCLEOTIDE SEQUENCE [LARGE SCALE GENOMIC DNA]</scope>
    <source>
        <strain evidence="2">cv. WU1-14</strain>
    </source>
</reference>
<comment type="caution">
    <text evidence="1">The sequence shown here is derived from an EMBL/GenBank/DDBJ whole genome shotgun (WGS) entry which is preliminary data.</text>
</comment>
<gene>
    <name evidence="1" type="ORF">PanWU01x14_336860</name>
</gene>
<dbReference type="AlphaFoldDB" id="A0A2P5AFV1"/>